<sequence>MSQYYNMGDEVLWNPATGVSRLFLAQVAAFERELGIPSGIGHMEADDSEVDPVGLARFAEELVSRYLRGSHPVAAALSEGFTAVVAALAANARIPLDLGEGDRADRLRELVRGMRPAVSG</sequence>
<evidence type="ECO:0000313" key="2">
    <source>
        <dbReference type="Proteomes" id="UP000231791"/>
    </source>
</evidence>
<dbReference type="EMBL" id="CP024985">
    <property type="protein sequence ID" value="ATZ26248.1"/>
    <property type="molecule type" value="Genomic_DNA"/>
</dbReference>
<evidence type="ECO:0000313" key="1">
    <source>
        <dbReference type="EMBL" id="ATZ26248.1"/>
    </source>
</evidence>
<dbReference type="KEGG" id="slx:SLAV_22160"/>
<proteinExistence type="predicted"/>
<protein>
    <submittedName>
        <fullName evidence="1">Uncharacterized protein</fullName>
    </submittedName>
</protein>
<dbReference type="OrthoDB" id="3475539at2"/>
<keyword evidence="2" id="KW-1185">Reference proteome</keyword>
<dbReference type="InterPro" id="IPR045732">
    <property type="entry name" value="DUF6086"/>
</dbReference>
<name>A0A2K8PIE6_STRLA</name>
<dbReference type="GeneID" id="49385457"/>
<dbReference type="AlphaFoldDB" id="A0A2K8PIE6"/>
<reference evidence="1 2" key="1">
    <citation type="submission" date="2017-11" db="EMBL/GenBank/DDBJ databases">
        <title>Complete genome sequence of Streptomyces lavendulae subsp. lavendulae CCM 3239 (formerly 'Streptomyces aureofaciens CCM 3239'), the producer of the angucycline-type antibiotic auricin.</title>
        <authorList>
            <person name="Busche T."/>
            <person name="Novakova R."/>
            <person name="Al'Dilaimi A."/>
            <person name="Homerova D."/>
            <person name="Feckova L."/>
            <person name="Rezuchova B."/>
            <person name="Mingyar E."/>
            <person name="Csolleiova D."/>
            <person name="Bekeova C."/>
            <person name="Winkler A."/>
            <person name="Sevcikova B."/>
            <person name="Kalinowski J."/>
            <person name="Kormanec J."/>
            <person name="Ruckert C."/>
        </authorList>
    </citation>
    <scope>NUCLEOTIDE SEQUENCE [LARGE SCALE GENOMIC DNA]</scope>
    <source>
        <strain evidence="1 2">CCM 3239</strain>
    </source>
</reference>
<accession>A0A2K8PIE6</accession>
<dbReference type="Proteomes" id="UP000231791">
    <property type="component" value="Chromosome"/>
</dbReference>
<organism evidence="1 2">
    <name type="scientific">Streptomyces lavendulae subsp. lavendulae</name>
    <dbReference type="NCBI Taxonomy" id="58340"/>
    <lineage>
        <taxon>Bacteria</taxon>
        <taxon>Bacillati</taxon>
        <taxon>Actinomycetota</taxon>
        <taxon>Actinomycetes</taxon>
        <taxon>Kitasatosporales</taxon>
        <taxon>Streptomycetaceae</taxon>
        <taxon>Streptomyces</taxon>
    </lineage>
</organism>
<dbReference type="RefSeq" id="WP_100660940.1">
    <property type="nucleotide sequence ID" value="NZ_CP024985.1"/>
</dbReference>
<gene>
    <name evidence="1" type="ORF">SLAV_22160</name>
</gene>
<dbReference type="Pfam" id="PF19564">
    <property type="entry name" value="DUF6086"/>
    <property type="match status" value="1"/>
</dbReference>